<sequence>MEKKRAQIGGKRAENRFFTSREETEVKTILQGVRVYTEQGILEDGALAFEHGQIVAIGQTGQLDATGARVITFDEPMHVVPGMIDVHIHGADGADAMDATTDALDTMSRRVPEEGTTSFLATTMTMGQAAIDAALTNAGNYIEHAQKPGHAEILGIHLEGPFLNAKRCGAQPSEHMIVPNVDRFKAWQTLAKNHIRLVTLAPELDEEYKLTSYLKSNNVIASIGHSDADYSEVEAAVAHGVTHATHLYNGMKGLHHREPGVVGGVYLQDDLTAELIVDGIHSRPEMIDLAYRMKGPKKLVLITDSMRAKYLTQGEYDLGGQKVVVTEDRAELENGALAGSILKMVDGLRNVMTFTQSSLAEVLPMTAYNQAKELGVLSRKGSLAIGKDADIVVLNEHFDVVETYCRGVLGYARKEED</sequence>
<keyword evidence="15" id="KW-1185">Reference proteome</keyword>
<protein>
    <recommendedName>
        <fullName evidence="3">N-acetylglucosamine-6-phosphate deacetylase</fullName>
        <ecNumber evidence="2">3.5.1.25</ecNumber>
    </recommendedName>
</protein>
<reference evidence="14 15" key="1">
    <citation type="submission" date="2019-03" db="EMBL/GenBank/DDBJ databases">
        <title>Genomic Encyclopedia of Type Strains, Phase IV (KMG-IV): sequencing the most valuable type-strain genomes for metagenomic binning, comparative biology and taxonomic classification.</title>
        <authorList>
            <person name="Goeker M."/>
        </authorList>
    </citation>
    <scope>NUCLEOTIDE SEQUENCE [LARGE SCALE GENOMIC DNA]</scope>
    <source>
        <strain evidence="14 15">DSM 28697</strain>
    </source>
</reference>
<evidence type="ECO:0000313" key="14">
    <source>
        <dbReference type="EMBL" id="TDQ36122.1"/>
    </source>
</evidence>
<evidence type="ECO:0000259" key="13">
    <source>
        <dbReference type="Pfam" id="PF01979"/>
    </source>
</evidence>
<feature type="domain" description="Amidohydrolase-related" evidence="13">
    <location>
        <begin position="79"/>
        <end position="407"/>
    </location>
</feature>
<keyword evidence="4 12" id="KW-0479">Metal-binding</keyword>
<dbReference type="CDD" id="cd00854">
    <property type="entry name" value="NagA"/>
    <property type="match status" value="1"/>
</dbReference>
<evidence type="ECO:0000256" key="8">
    <source>
        <dbReference type="ARBA" id="ARBA00060590"/>
    </source>
</evidence>
<dbReference type="InterPro" id="IPR032466">
    <property type="entry name" value="Metal_Hydrolase"/>
</dbReference>
<dbReference type="GO" id="GO:0006046">
    <property type="term" value="P:N-acetylglucosamine catabolic process"/>
    <property type="evidence" value="ECO:0007669"/>
    <property type="project" value="TreeGrafter"/>
</dbReference>
<feature type="binding site" evidence="11">
    <location>
        <position position="281"/>
    </location>
    <ligand>
        <name>substrate</name>
    </ligand>
</feature>
<dbReference type="InterPro" id="IPR003764">
    <property type="entry name" value="GlcNAc_6-P_deAcase"/>
</dbReference>
<comment type="cofactor">
    <cofactor evidence="12">
        <name>a divalent metal cation</name>
        <dbReference type="ChEBI" id="CHEBI:60240"/>
    </cofactor>
    <text evidence="12">Binds 1 divalent metal cation per subunit.</text>
</comment>
<dbReference type="OrthoDB" id="9776488at2"/>
<evidence type="ECO:0000256" key="3">
    <source>
        <dbReference type="ARBA" id="ARBA00018029"/>
    </source>
</evidence>
<feature type="binding site" evidence="11">
    <location>
        <begin position="337"/>
        <end position="339"/>
    </location>
    <ligand>
        <name>substrate</name>
    </ligand>
</feature>
<dbReference type="EMBL" id="SNYJ01000020">
    <property type="protein sequence ID" value="TDQ36122.1"/>
    <property type="molecule type" value="Genomic_DNA"/>
</dbReference>
<evidence type="ECO:0000313" key="15">
    <source>
        <dbReference type="Proteomes" id="UP000295632"/>
    </source>
</evidence>
<accession>A0A4R6TU72</accession>
<keyword evidence="5 9" id="KW-0378">Hydrolase</keyword>
<feature type="binding site" evidence="12">
    <location>
        <position position="159"/>
    </location>
    <ligand>
        <name>Zn(2+)</name>
        <dbReference type="ChEBI" id="CHEBI:29105"/>
    </ligand>
</feature>
<evidence type="ECO:0000256" key="2">
    <source>
        <dbReference type="ARBA" id="ARBA00011899"/>
    </source>
</evidence>
<evidence type="ECO:0000256" key="7">
    <source>
        <dbReference type="ARBA" id="ARBA00047647"/>
    </source>
</evidence>
<proteinExistence type="inferred from homology"/>
<dbReference type="PANTHER" id="PTHR11113:SF14">
    <property type="entry name" value="N-ACETYLGLUCOSAMINE-6-PHOSPHATE DEACETYLASE"/>
    <property type="match status" value="1"/>
</dbReference>
<feature type="binding site" evidence="11">
    <location>
        <position position="170"/>
    </location>
    <ligand>
        <name>substrate</name>
    </ligand>
</feature>
<dbReference type="Gene3D" id="2.30.40.10">
    <property type="entry name" value="Urease, subunit C, domain 1"/>
    <property type="match status" value="1"/>
</dbReference>
<evidence type="ECO:0000256" key="1">
    <source>
        <dbReference type="ARBA" id="ARBA00010716"/>
    </source>
</evidence>
<feature type="binding site" evidence="11">
    <location>
        <begin position="249"/>
        <end position="250"/>
    </location>
    <ligand>
        <name>substrate</name>
    </ligand>
</feature>
<dbReference type="NCBIfam" id="TIGR00221">
    <property type="entry name" value="nagA"/>
    <property type="match status" value="1"/>
</dbReference>
<dbReference type="SUPFAM" id="SSF51556">
    <property type="entry name" value="Metallo-dependent hydrolases"/>
    <property type="match status" value="1"/>
</dbReference>
<evidence type="ECO:0000256" key="10">
    <source>
        <dbReference type="PIRSR" id="PIRSR038994-1"/>
    </source>
</evidence>
<feature type="active site" description="Proton donor/acceptor" evidence="10">
    <location>
        <position position="304"/>
    </location>
</feature>
<evidence type="ECO:0000256" key="4">
    <source>
        <dbReference type="ARBA" id="ARBA00022723"/>
    </source>
</evidence>
<dbReference type="Pfam" id="PF01979">
    <property type="entry name" value="Amidohydro_1"/>
    <property type="match status" value="1"/>
</dbReference>
<dbReference type="GO" id="GO:0046872">
    <property type="term" value="F:metal ion binding"/>
    <property type="evidence" value="ECO:0007669"/>
    <property type="project" value="UniProtKB-KW"/>
</dbReference>
<dbReference type="GO" id="GO:0008448">
    <property type="term" value="F:N-acetylglucosamine-6-phosphate deacetylase activity"/>
    <property type="evidence" value="ECO:0007669"/>
    <property type="project" value="UniProtKB-EC"/>
</dbReference>
<dbReference type="SUPFAM" id="SSF51338">
    <property type="entry name" value="Composite domain of metallo-dependent hydrolases"/>
    <property type="match status" value="1"/>
</dbReference>
<dbReference type="Proteomes" id="UP000295632">
    <property type="component" value="Unassembled WGS sequence"/>
</dbReference>
<evidence type="ECO:0000256" key="11">
    <source>
        <dbReference type="PIRSR" id="PIRSR038994-2"/>
    </source>
</evidence>
<feature type="binding site" evidence="11">
    <location>
        <position position="257"/>
    </location>
    <ligand>
        <name>substrate</name>
    </ligand>
</feature>
<name>A0A4R6TU72_9BACI</name>
<dbReference type="AlphaFoldDB" id="A0A4R6TU72"/>
<dbReference type="EC" id="3.5.1.25" evidence="2"/>
<feature type="binding site" evidence="12">
    <location>
        <position position="246"/>
    </location>
    <ligand>
        <name>Zn(2+)</name>
        <dbReference type="ChEBI" id="CHEBI:29105"/>
    </ligand>
</feature>
<comment type="pathway">
    <text evidence="8">Amino-sugar metabolism; N-acetylneuraminate degradation; D-fructose 6-phosphate from N-acetylneuraminate: step 4/5.</text>
</comment>
<dbReference type="PANTHER" id="PTHR11113">
    <property type="entry name" value="N-ACETYLGLUCOSAMINE-6-PHOSPHATE DEACETYLASE"/>
    <property type="match status" value="1"/>
</dbReference>
<organism evidence="14 15">
    <name type="scientific">Aureibacillus halotolerans</name>
    <dbReference type="NCBI Taxonomy" id="1508390"/>
    <lineage>
        <taxon>Bacteria</taxon>
        <taxon>Bacillati</taxon>
        <taxon>Bacillota</taxon>
        <taxon>Bacilli</taxon>
        <taxon>Bacillales</taxon>
        <taxon>Bacillaceae</taxon>
        <taxon>Aureibacillus</taxon>
    </lineage>
</organism>
<feature type="binding site" evidence="12">
    <location>
        <position position="225"/>
    </location>
    <ligand>
        <name>Zn(2+)</name>
        <dbReference type="ChEBI" id="CHEBI:29105"/>
    </ligand>
</feature>
<gene>
    <name evidence="14" type="ORF">EV213_12053</name>
</gene>
<keyword evidence="6 9" id="KW-0119">Carbohydrate metabolism</keyword>
<evidence type="ECO:0000256" key="6">
    <source>
        <dbReference type="ARBA" id="ARBA00023277"/>
    </source>
</evidence>
<evidence type="ECO:0000256" key="9">
    <source>
        <dbReference type="PIRNR" id="PIRNR038994"/>
    </source>
</evidence>
<dbReference type="FunFam" id="3.20.20.140:FF:000004">
    <property type="entry name" value="N-acetylglucosamine-6-phosphate deacetylase"/>
    <property type="match status" value="1"/>
</dbReference>
<comment type="catalytic activity">
    <reaction evidence="7">
        <text>N-acetyl-D-glucosamine 6-phosphate + H2O = D-glucosamine 6-phosphate + acetate</text>
        <dbReference type="Rhea" id="RHEA:22936"/>
        <dbReference type="ChEBI" id="CHEBI:15377"/>
        <dbReference type="ChEBI" id="CHEBI:30089"/>
        <dbReference type="ChEBI" id="CHEBI:57513"/>
        <dbReference type="ChEBI" id="CHEBI:58725"/>
        <dbReference type="EC" id="3.5.1.25"/>
    </reaction>
</comment>
<dbReference type="InterPro" id="IPR011059">
    <property type="entry name" value="Metal-dep_hydrolase_composite"/>
</dbReference>
<comment type="similarity">
    <text evidence="1 9">Belongs to the metallo-dependent hydrolases superfamily. NagA family.</text>
</comment>
<evidence type="ECO:0000256" key="5">
    <source>
        <dbReference type="ARBA" id="ARBA00022801"/>
    </source>
</evidence>
<evidence type="ECO:0000256" key="12">
    <source>
        <dbReference type="PIRSR" id="PIRSR038994-3"/>
    </source>
</evidence>
<dbReference type="PIRSF" id="PIRSF038994">
    <property type="entry name" value="NagA"/>
    <property type="match status" value="1"/>
</dbReference>
<comment type="caution">
    <text evidence="14">The sequence shown here is derived from an EMBL/GenBank/DDBJ whole genome shotgun (WGS) entry which is preliminary data.</text>
</comment>
<dbReference type="Gene3D" id="3.20.20.140">
    <property type="entry name" value="Metal-dependent hydrolases"/>
    <property type="match status" value="1"/>
</dbReference>
<dbReference type="InterPro" id="IPR006680">
    <property type="entry name" value="Amidohydro-rel"/>
</dbReference>